<evidence type="ECO:0000259" key="1">
    <source>
        <dbReference type="Pfam" id="PF13613"/>
    </source>
</evidence>
<sequence>MLVHLRKGETFTVLGARFEISTRTAWRYVQEAVGPLSARSPKPAAALHKATKDPSRLNTIAQAQLDGCADIAATSLSRIRIVSDSVSHSSQRP</sequence>
<dbReference type="EMBL" id="FZOR01000069">
    <property type="protein sequence ID" value="SNT62147.1"/>
    <property type="molecule type" value="Genomic_DNA"/>
</dbReference>
<dbReference type="InterPro" id="IPR027805">
    <property type="entry name" value="Transposase_HTH_dom"/>
</dbReference>
<accession>A0A239P4U8</accession>
<dbReference type="AlphaFoldDB" id="A0A239P4U8"/>
<reference evidence="2 3" key="1">
    <citation type="submission" date="2017-06" db="EMBL/GenBank/DDBJ databases">
        <authorList>
            <person name="Kim H.J."/>
            <person name="Triplett B.A."/>
        </authorList>
    </citation>
    <scope>NUCLEOTIDE SEQUENCE [LARGE SCALE GENOMIC DNA]</scope>
    <source>
        <strain evidence="2 3">DSM 44715</strain>
    </source>
</reference>
<organism evidence="2 3">
    <name type="scientific">Actinomadura meyerae</name>
    <dbReference type="NCBI Taxonomy" id="240840"/>
    <lineage>
        <taxon>Bacteria</taxon>
        <taxon>Bacillati</taxon>
        <taxon>Actinomycetota</taxon>
        <taxon>Actinomycetes</taxon>
        <taxon>Streptosporangiales</taxon>
        <taxon>Thermomonosporaceae</taxon>
        <taxon>Actinomadura</taxon>
    </lineage>
</organism>
<evidence type="ECO:0000313" key="3">
    <source>
        <dbReference type="Proteomes" id="UP000198318"/>
    </source>
</evidence>
<dbReference type="GO" id="GO:0004519">
    <property type="term" value="F:endonuclease activity"/>
    <property type="evidence" value="ECO:0007669"/>
    <property type="project" value="UniProtKB-KW"/>
</dbReference>
<keyword evidence="2" id="KW-0378">Hydrolase</keyword>
<dbReference type="Proteomes" id="UP000198318">
    <property type="component" value="Unassembled WGS sequence"/>
</dbReference>
<gene>
    <name evidence="2" type="ORF">SAMN05443665_106922</name>
</gene>
<feature type="domain" description="Transposase Helix-turn-helix" evidence="1">
    <location>
        <begin position="1"/>
        <end position="37"/>
    </location>
</feature>
<protein>
    <submittedName>
        <fullName evidence="2">Helix-turn-helix of DDE superfamily endonuclease</fullName>
    </submittedName>
</protein>
<proteinExistence type="predicted"/>
<keyword evidence="3" id="KW-1185">Reference proteome</keyword>
<keyword evidence="2" id="KW-0255">Endonuclease</keyword>
<keyword evidence="2" id="KW-0540">Nuclease</keyword>
<name>A0A239P4U8_9ACTN</name>
<dbReference type="Pfam" id="PF13613">
    <property type="entry name" value="HTH_Tnp_4"/>
    <property type="match status" value="1"/>
</dbReference>
<evidence type="ECO:0000313" key="2">
    <source>
        <dbReference type="EMBL" id="SNT62147.1"/>
    </source>
</evidence>